<sequence length="274" mass="29341">MVEDGMRTVVIGGGTNGMGRALTLERAKRGDRVVVLGRNRQRGESLAGGLVEFLPVDLSSVAETRLAIDEISARCEVVDALALFANAVAPERIETAEGLERTFALYYLSRYLLSFGLAPALERSSSPVIVNVAGVGVTRGSVNWDDPQLTGRYSMVRAQLQAGRANDLLGVGFAARAGSRARYVLYHPGFTRSGDRSALPRVLRGLLAVTAAVAAQPVEKAIGPIQHFVEDPPSEPLIAVDRGRRLPLTLPTLDPAEAERLMDLTEEILAAARS</sequence>
<dbReference type="Gene3D" id="3.40.50.720">
    <property type="entry name" value="NAD(P)-binding Rossmann-like Domain"/>
    <property type="match status" value="1"/>
</dbReference>
<evidence type="ECO:0000313" key="3">
    <source>
        <dbReference type="Proteomes" id="UP001501676"/>
    </source>
</evidence>
<keyword evidence="1" id="KW-0560">Oxidoreductase</keyword>
<evidence type="ECO:0008006" key="4">
    <source>
        <dbReference type="Google" id="ProtNLM"/>
    </source>
</evidence>
<comment type="caution">
    <text evidence="2">The sequence shown here is derived from an EMBL/GenBank/DDBJ whole genome shotgun (WGS) entry which is preliminary data.</text>
</comment>
<evidence type="ECO:0000256" key="1">
    <source>
        <dbReference type="ARBA" id="ARBA00023002"/>
    </source>
</evidence>
<dbReference type="Proteomes" id="UP001501676">
    <property type="component" value="Unassembled WGS sequence"/>
</dbReference>
<accession>A0ABP6TBT1</accession>
<dbReference type="EMBL" id="BAAAYN010000066">
    <property type="protein sequence ID" value="GAA3397508.1"/>
    <property type="molecule type" value="Genomic_DNA"/>
</dbReference>
<evidence type="ECO:0000313" key="2">
    <source>
        <dbReference type="EMBL" id="GAA3397508.1"/>
    </source>
</evidence>
<dbReference type="InterPro" id="IPR036291">
    <property type="entry name" value="NAD(P)-bd_dom_sf"/>
</dbReference>
<protein>
    <recommendedName>
        <fullName evidence="4">SDR family NAD(P)-dependent oxidoreductase</fullName>
    </recommendedName>
</protein>
<dbReference type="PANTHER" id="PTHR47534:SF3">
    <property type="entry name" value="ALCOHOL DEHYDROGENASE-LIKE C-TERMINAL DOMAIN-CONTAINING PROTEIN"/>
    <property type="match status" value="1"/>
</dbReference>
<dbReference type="InterPro" id="IPR052228">
    <property type="entry name" value="Sec_Metab_Biosynth_Oxidored"/>
</dbReference>
<dbReference type="SUPFAM" id="SSF51735">
    <property type="entry name" value="NAD(P)-binding Rossmann-fold domains"/>
    <property type="match status" value="1"/>
</dbReference>
<dbReference type="Pfam" id="PF00106">
    <property type="entry name" value="adh_short"/>
    <property type="match status" value="1"/>
</dbReference>
<dbReference type="PANTHER" id="PTHR47534">
    <property type="entry name" value="YALI0E05731P"/>
    <property type="match status" value="1"/>
</dbReference>
<proteinExistence type="predicted"/>
<gene>
    <name evidence="2" type="ORF">GCM10020369_77980</name>
</gene>
<keyword evidence="3" id="KW-1185">Reference proteome</keyword>
<name>A0ABP6TBT1_9ACTN</name>
<organism evidence="2 3">
    <name type="scientific">Cryptosporangium minutisporangium</name>
    <dbReference type="NCBI Taxonomy" id="113569"/>
    <lineage>
        <taxon>Bacteria</taxon>
        <taxon>Bacillati</taxon>
        <taxon>Actinomycetota</taxon>
        <taxon>Actinomycetes</taxon>
        <taxon>Cryptosporangiales</taxon>
        <taxon>Cryptosporangiaceae</taxon>
        <taxon>Cryptosporangium</taxon>
    </lineage>
</organism>
<dbReference type="InterPro" id="IPR002347">
    <property type="entry name" value="SDR_fam"/>
</dbReference>
<reference evidence="3" key="1">
    <citation type="journal article" date="2019" name="Int. J. Syst. Evol. Microbiol.">
        <title>The Global Catalogue of Microorganisms (GCM) 10K type strain sequencing project: providing services to taxonomists for standard genome sequencing and annotation.</title>
        <authorList>
            <consortium name="The Broad Institute Genomics Platform"/>
            <consortium name="The Broad Institute Genome Sequencing Center for Infectious Disease"/>
            <person name="Wu L."/>
            <person name="Ma J."/>
        </authorList>
    </citation>
    <scope>NUCLEOTIDE SEQUENCE [LARGE SCALE GENOMIC DNA]</scope>
    <source>
        <strain evidence="3">JCM 9458</strain>
    </source>
</reference>